<protein>
    <submittedName>
        <fullName evidence="3">DNA-binding transcriptional regulator, MarR family</fullName>
    </submittedName>
</protein>
<feature type="region of interest" description="Disordered" evidence="1">
    <location>
        <begin position="1"/>
        <end position="23"/>
    </location>
</feature>
<dbReference type="AlphaFoldDB" id="A0A1H0M3M0"/>
<keyword evidence="4" id="KW-1185">Reference proteome</keyword>
<dbReference type="SUPFAM" id="SSF46785">
    <property type="entry name" value="Winged helix' DNA-binding domain"/>
    <property type="match status" value="1"/>
</dbReference>
<name>A0A1H0M3M0_9RHOB</name>
<dbReference type="PROSITE" id="PS50995">
    <property type="entry name" value="HTH_MARR_2"/>
    <property type="match status" value="1"/>
</dbReference>
<dbReference type="GO" id="GO:0003700">
    <property type="term" value="F:DNA-binding transcription factor activity"/>
    <property type="evidence" value="ECO:0007669"/>
    <property type="project" value="InterPro"/>
</dbReference>
<dbReference type="PANTHER" id="PTHR33164:SF43">
    <property type="entry name" value="HTH-TYPE TRANSCRIPTIONAL REPRESSOR YETL"/>
    <property type="match status" value="1"/>
</dbReference>
<dbReference type="Proteomes" id="UP000324252">
    <property type="component" value="Unassembled WGS sequence"/>
</dbReference>
<accession>A0A1H0M3M0</accession>
<dbReference type="OrthoDB" id="9814496at2"/>
<dbReference type="InterPro" id="IPR036390">
    <property type="entry name" value="WH_DNA-bd_sf"/>
</dbReference>
<dbReference type="PANTHER" id="PTHR33164">
    <property type="entry name" value="TRANSCRIPTIONAL REGULATOR, MARR FAMILY"/>
    <property type="match status" value="1"/>
</dbReference>
<dbReference type="GO" id="GO:0006950">
    <property type="term" value="P:response to stress"/>
    <property type="evidence" value="ECO:0007669"/>
    <property type="project" value="TreeGrafter"/>
</dbReference>
<dbReference type="SMART" id="SM00347">
    <property type="entry name" value="HTH_MARR"/>
    <property type="match status" value="1"/>
</dbReference>
<evidence type="ECO:0000313" key="3">
    <source>
        <dbReference type="EMBL" id="SHK77419.1"/>
    </source>
</evidence>
<sequence length="167" mass="18120">MDTAGNAEAENKTQPANSHTAEPVRQAYDLQESIGFLLRSANQYAVSRFNNYMAEIAGQSSITTTQFATLTTIGRFPGISFSALSAFTSIDMPTLNPMIARLVGRNLVTVQVNPKDKRSRCLCLTEEGRAVAGQLEGHGHCISDFISENLSPTETRRLAALLKKLVG</sequence>
<evidence type="ECO:0000256" key="1">
    <source>
        <dbReference type="SAM" id="MobiDB-lite"/>
    </source>
</evidence>
<dbReference type="Pfam" id="PF01047">
    <property type="entry name" value="MarR"/>
    <property type="match status" value="1"/>
</dbReference>
<dbReference type="PRINTS" id="PR00598">
    <property type="entry name" value="HTHMARR"/>
</dbReference>
<dbReference type="RefSeq" id="WP_149789348.1">
    <property type="nucleotide sequence ID" value="NZ_FNIO01000009.1"/>
</dbReference>
<proteinExistence type="predicted"/>
<dbReference type="EMBL" id="FQZZ01000009">
    <property type="protein sequence ID" value="SHK77419.1"/>
    <property type="molecule type" value="Genomic_DNA"/>
</dbReference>
<feature type="domain" description="HTH marR-type" evidence="2">
    <location>
        <begin position="31"/>
        <end position="167"/>
    </location>
</feature>
<evidence type="ECO:0000313" key="4">
    <source>
        <dbReference type="Proteomes" id="UP000324252"/>
    </source>
</evidence>
<evidence type="ECO:0000259" key="2">
    <source>
        <dbReference type="PROSITE" id="PS50995"/>
    </source>
</evidence>
<dbReference type="InterPro" id="IPR036388">
    <property type="entry name" value="WH-like_DNA-bd_sf"/>
</dbReference>
<dbReference type="InterPro" id="IPR039422">
    <property type="entry name" value="MarR/SlyA-like"/>
</dbReference>
<keyword evidence="3" id="KW-0238">DNA-binding</keyword>
<gene>
    <name evidence="3" type="ORF">SAMN05444142_10938</name>
</gene>
<dbReference type="GO" id="GO:0003677">
    <property type="term" value="F:DNA binding"/>
    <property type="evidence" value="ECO:0007669"/>
    <property type="project" value="UniProtKB-KW"/>
</dbReference>
<reference evidence="3 4" key="1">
    <citation type="submission" date="2016-11" db="EMBL/GenBank/DDBJ databases">
        <authorList>
            <person name="Varghese N."/>
            <person name="Submissions S."/>
        </authorList>
    </citation>
    <scope>NUCLEOTIDE SEQUENCE [LARGE SCALE GENOMIC DNA]</scope>
    <source>
        <strain evidence="3 4">DSM 29620</strain>
    </source>
</reference>
<dbReference type="InterPro" id="IPR000835">
    <property type="entry name" value="HTH_MarR-typ"/>
</dbReference>
<organism evidence="3 4">
    <name type="scientific">Lutimaribacter pacificus</name>
    <dbReference type="NCBI Taxonomy" id="391948"/>
    <lineage>
        <taxon>Bacteria</taxon>
        <taxon>Pseudomonadati</taxon>
        <taxon>Pseudomonadota</taxon>
        <taxon>Alphaproteobacteria</taxon>
        <taxon>Rhodobacterales</taxon>
        <taxon>Roseobacteraceae</taxon>
        <taxon>Lutimaribacter</taxon>
    </lineage>
</organism>
<dbReference type="Gene3D" id="1.10.10.10">
    <property type="entry name" value="Winged helix-like DNA-binding domain superfamily/Winged helix DNA-binding domain"/>
    <property type="match status" value="1"/>
</dbReference>